<dbReference type="Proteomes" id="UP000824410">
    <property type="component" value="Unassembled WGS sequence"/>
</dbReference>
<proteinExistence type="inferred from homology"/>
<dbReference type="InterPro" id="IPR000259">
    <property type="entry name" value="Adhesion_dom_fimbrial"/>
</dbReference>
<dbReference type="EMBL" id="SHDO01000011">
    <property type="protein sequence ID" value="MBX6981312.1"/>
    <property type="molecule type" value="Genomic_DNA"/>
</dbReference>
<feature type="signal peptide" evidence="5">
    <location>
        <begin position="1"/>
        <end position="19"/>
    </location>
</feature>
<dbReference type="SUPFAM" id="SSF49401">
    <property type="entry name" value="Bacterial adhesins"/>
    <property type="match status" value="1"/>
</dbReference>
<keyword evidence="4" id="KW-0281">Fimbrium</keyword>
<comment type="subcellular location">
    <subcellularLocation>
        <location evidence="1">Fimbrium</location>
    </subcellularLocation>
</comment>
<accession>A0AAP2JZ71</accession>
<evidence type="ECO:0000256" key="5">
    <source>
        <dbReference type="SAM" id="SignalP"/>
    </source>
</evidence>
<keyword evidence="3 5" id="KW-0732">Signal</keyword>
<comment type="similarity">
    <text evidence="2">Belongs to the fimbrial protein family.</text>
</comment>
<feature type="domain" description="Fimbrial-type adhesion" evidence="6">
    <location>
        <begin position="41"/>
        <end position="193"/>
    </location>
</feature>
<dbReference type="PANTHER" id="PTHR33420">
    <property type="entry name" value="FIMBRIAL SUBUNIT ELFA-RELATED"/>
    <property type="match status" value="1"/>
</dbReference>
<name>A0AAP2JZ71_PRORE</name>
<dbReference type="KEGG" id="prg:RB151_039590"/>
<dbReference type="InterPro" id="IPR050263">
    <property type="entry name" value="Bact_Fimbrial_Adh_Pro"/>
</dbReference>
<evidence type="ECO:0000256" key="1">
    <source>
        <dbReference type="ARBA" id="ARBA00004561"/>
    </source>
</evidence>
<evidence type="ECO:0000313" key="8">
    <source>
        <dbReference type="Proteomes" id="UP000824410"/>
    </source>
</evidence>
<evidence type="ECO:0000256" key="2">
    <source>
        <dbReference type="ARBA" id="ARBA00006671"/>
    </source>
</evidence>
<evidence type="ECO:0000313" key="7">
    <source>
        <dbReference type="EMBL" id="MBX6981312.1"/>
    </source>
</evidence>
<dbReference type="InterPro" id="IPR036937">
    <property type="entry name" value="Adhesion_dom_fimbrial_sf"/>
</dbReference>
<dbReference type="PANTHER" id="PTHR33420:SF3">
    <property type="entry name" value="FIMBRIAL SUBUNIT ELFA"/>
    <property type="match status" value="1"/>
</dbReference>
<dbReference type="Gene3D" id="2.60.40.1090">
    <property type="entry name" value="Fimbrial-type adhesion domain"/>
    <property type="match status" value="1"/>
</dbReference>
<evidence type="ECO:0000259" key="6">
    <source>
        <dbReference type="Pfam" id="PF00419"/>
    </source>
</evidence>
<gene>
    <name evidence="7" type="ORF">EX242_13715</name>
</gene>
<dbReference type="AlphaFoldDB" id="A0AAP2JZ71"/>
<dbReference type="Pfam" id="PF00419">
    <property type="entry name" value="Fimbrial"/>
    <property type="match status" value="1"/>
</dbReference>
<comment type="caution">
    <text evidence="7">The sequence shown here is derived from an EMBL/GenBank/DDBJ whole genome shotgun (WGS) entry which is preliminary data.</text>
</comment>
<dbReference type="GO" id="GO:0043709">
    <property type="term" value="P:cell adhesion involved in single-species biofilm formation"/>
    <property type="evidence" value="ECO:0007669"/>
    <property type="project" value="TreeGrafter"/>
</dbReference>
<reference evidence="7" key="1">
    <citation type="submission" date="2019-02" db="EMBL/GenBank/DDBJ databases">
        <title>Genomic characterization of isolates from hospital effluents in KZN, South Africa.</title>
        <authorList>
            <person name="Ntshobeni N."/>
            <person name="Allam M."/>
            <person name="Ismail A."/>
            <person name="Amoako D."/>
            <person name="Essack S."/>
            <person name="Chenia H."/>
        </authorList>
    </citation>
    <scope>NUCLEOTIDE SEQUENCE</scope>
    <source>
        <strain evidence="7">AFE97_S1</strain>
    </source>
</reference>
<feature type="chain" id="PRO_5044474791" evidence="5">
    <location>
        <begin position="20"/>
        <end position="193"/>
    </location>
</feature>
<evidence type="ECO:0000256" key="4">
    <source>
        <dbReference type="ARBA" id="ARBA00023263"/>
    </source>
</evidence>
<organism evidence="7 8">
    <name type="scientific">Providencia rettgeri</name>
    <dbReference type="NCBI Taxonomy" id="587"/>
    <lineage>
        <taxon>Bacteria</taxon>
        <taxon>Pseudomonadati</taxon>
        <taxon>Pseudomonadota</taxon>
        <taxon>Gammaproteobacteria</taxon>
        <taxon>Enterobacterales</taxon>
        <taxon>Morganellaceae</taxon>
        <taxon>Providencia</taxon>
    </lineage>
</organism>
<dbReference type="GO" id="GO:0009289">
    <property type="term" value="C:pilus"/>
    <property type="evidence" value="ECO:0007669"/>
    <property type="project" value="UniProtKB-SubCell"/>
</dbReference>
<evidence type="ECO:0000256" key="3">
    <source>
        <dbReference type="ARBA" id="ARBA00022729"/>
    </source>
</evidence>
<protein>
    <submittedName>
        <fullName evidence="7">Type 1 fimbrial protein</fullName>
    </submittedName>
</protein>
<sequence length="193" mass="21576">MKRTLLFSAIVFSFAPVIASSLDSWNIDGLHGKLTVNGMMTEAPCTMDVTNSMRQEVSLGEIPSYSLRKPGDRAEPVSFNLEFRNCIRTESRMRDVRTDTPLWDAMQPVISVSFIAVSDEHFPEMLSVKGVSGLALEITDAQREDIRLGSQGRPQFLNSPQGTLQYFVTPVRTPEKLTEGSFSAVMDFKVDYE</sequence>
<dbReference type="InterPro" id="IPR008966">
    <property type="entry name" value="Adhesion_dom_sf"/>
</dbReference>
<dbReference type="RefSeq" id="WP_071548644.1">
    <property type="nucleotide sequence ID" value="NZ_ABEXNG020000095.1"/>
</dbReference>